<comment type="catalytic activity">
    <reaction evidence="1">
        <text>[protein]-peptidylproline (omega=180) = [protein]-peptidylproline (omega=0)</text>
        <dbReference type="Rhea" id="RHEA:16237"/>
        <dbReference type="Rhea" id="RHEA-COMP:10747"/>
        <dbReference type="Rhea" id="RHEA-COMP:10748"/>
        <dbReference type="ChEBI" id="CHEBI:83833"/>
        <dbReference type="ChEBI" id="CHEBI:83834"/>
        <dbReference type="EC" id="5.2.1.8"/>
    </reaction>
</comment>
<dbReference type="PANTHER" id="PTHR47245">
    <property type="entry name" value="PEPTIDYLPROLYL ISOMERASE"/>
    <property type="match status" value="1"/>
</dbReference>
<dbReference type="AlphaFoldDB" id="A0A1M5D6K8"/>
<evidence type="ECO:0000256" key="7">
    <source>
        <dbReference type="SAM" id="SignalP"/>
    </source>
</evidence>
<dbReference type="InterPro" id="IPR046357">
    <property type="entry name" value="PPIase_dom_sf"/>
</dbReference>
<dbReference type="OrthoDB" id="14196at2"/>
<keyword evidence="5 6" id="KW-0413">Isomerase</keyword>
<dbReference type="RefSeq" id="WP_073356837.1">
    <property type="nucleotide sequence ID" value="NZ_FQUZ01000031.1"/>
</dbReference>
<keyword evidence="7" id="KW-0732">Signal</keyword>
<keyword evidence="10" id="KW-1185">Reference proteome</keyword>
<dbReference type="Gene3D" id="1.10.8.1040">
    <property type="match status" value="1"/>
</dbReference>
<sequence>MKKQVLSVLLASALLGAAAPAAAQNLAVVNGKPIAQAQFDYFIGQFVQSGRERTPELETHVKDELIRRAVYEQAALKDGLEKDKDFQQELALARQTLLIRALFLKEQKANPVTDAEIKAEYDRFVEANKGDEYHTAHILVETEEEAKAIIATLKKDPKKFEALAKEKSKDPGSATRGGDLGWANPATFVPEFSEAMVKLEKGKFTQEPVQTQFGWHVLQLKDSRAAKPPALDAVKPQIEQALAEQKLADLQEKLYKAAKIN</sequence>
<dbReference type="Proteomes" id="UP000184327">
    <property type="component" value="Unassembled WGS sequence"/>
</dbReference>
<dbReference type="InterPro" id="IPR050245">
    <property type="entry name" value="PrsA_foldase"/>
</dbReference>
<evidence type="ECO:0000256" key="3">
    <source>
        <dbReference type="ARBA" id="ARBA00013194"/>
    </source>
</evidence>
<dbReference type="InterPro" id="IPR000297">
    <property type="entry name" value="PPIase_PpiC"/>
</dbReference>
<feature type="signal peptide" evidence="7">
    <location>
        <begin position="1"/>
        <end position="23"/>
    </location>
</feature>
<dbReference type="Pfam" id="PF00639">
    <property type="entry name" value="Rotamase"/>
    <property type="match status" value="1"/>
</dbReference>
<evidence type="ECO:0000256" key="5">
    <source>
        <dbReference type="ARBA" id="ARBA00023235"/>
    </source>
</evidence>
<feature type="domain" description="PpiC" evidence="8">
    <location>
        <begin position="130"/>
        <end position="222"/>
    </location>
</feature>
<evidence type="ECO:0000256" key="4">
    <source>
        <dbReference type="ARBA" id="ARBA00023110"/>
    </source>
</evidence>
<keyword evidence="4 6" id="KW-0697">Rotamase</keyword>
<evidence type="ECO:0000259" key="8">
    <source>
        <dbReference type="PROSITE" id="PS50198"/>
    </source>
</evidence>
<proteinExistence type="inferred from homology"/>
<dbReference type="EMBL" id="FQUZ01000031">
    <property type="protein sequence ID" value="SHF62571.1"/>
    <property type="molecule type" value="Genomic_DNA"/>
</dbReference>
<dbReference type="SUPFAM" id="SSF109998">
    <property type="entry name" value="Triger factor/SurA peptide-binding domain-like"/>
    <property type="match status" value="1"/>
</dbReference>
<gene>
    <name evidence="9" type="ORF">SAMN02745117_02317</name>
</gene>
<reference evidence="9 10" key="1">
    <citation type="submission" date="2016-11" db="EMBL/GenBank/DDBJ databases">
        <authorList>
            <person name="Jaros S."/>
            <person name="Januszkiewicz K."/>
            <person name="Wedrychowicz H."/>
        </authorList>
    </citation>
    <scope>NUCLEOTIDE SEQUENCE [LARGE SCALE GENOMIC DNA]</scope>
    <source>
        <strain evidence="9 10">DSM 16112</strain>
    </source>
</reference>
<name>A0A1M5D6K8_9BURK</name>
<evidence type="ECO:0000313" key="9">
    <source>
        <dbReference type="EMBL" id="SHF62571.1"/>
    </source>
</evidence>
<feature type="chain" id="PRO_5012567431" description="peptidylprolyl isomerase" evidence="7">
    <location>
        <begin position="24"/>
        <end position="261"/>
    </location>
</feature>
<dbReference type="PROSITE" id="PS01096">
    <property type="entry name" value="PPIC_PPIASE_1"/>
    <property type="match status" value="1"/>
</dbReference>
<evidence type="ECO:0000313" key="10">
    <source>
        <dbReference type="Proteomes" id="UP000184327"/>
    </source>
</evidence>
<dbReference type="PROSITE" id="PS50198">
    <property type="entry name" value="PPIC_PPIASE_2"/>
    <property type="match status" value="1"/>
</dbReference>
<dbReference type="PANTHER" id="PTHR47245:SF2">
    <property type="entry name" value="PEPTIDYL-PROLYL CIS-TRANS ISOMERASE HP_0175-RELATED"/>
    <property type="match status" value="1"/>
</dbReference>
<evidence type="ECO:0000256" key="6">
    <source>
        <dbReference type="PROSITE-ProRule" id="PRU00278"/>
    </source>
</evidence>
<dbReference type="GO" id="GO:0003755">
    <property type="term" value="F:peptidyl-prolyl cis-trans isomerase activity"/>
    <property type="evidence" value="ECO:0007669"/>
    <property type="project" value="UniProtKB-KW"/>
</dbReference>
<organism evidence="9 10">
    <name type="scientific">Lampropedia hyalina DSM 16112</name>
    <dbReference type="NCBI Taxonomy" id="1122156"/>
    <lineage>
        <taxon>Bacteria</taxon>
        <taxon>Pseudomonadati</taxon>
        <taxon>Pseudomonadota</taxon>
        <taxon>Betaproteobacteria</taxon>
        <taxon>Burkholderiales</taxon>
        <taxon>Comamonadaceae</taxon>
        <taxon>Lampropedia</taxon>
    </lineage>
</organism>
<dbReference type="EC" id="5.2.1.8" evidence="3"/>
<protein>
    <recommendedName>
        <fullName evidence="3">peptidylprolyl isomerase</fullName>
        <ecNumber evidence="3">5.2.1.8</ecNumber>
    </recommendedName>
</protein>
<evidence type="ECO:0000256" key="2">
    <source>
        <dbReference type="ARBA" id="ARBA00007656"/>
    </source>
</evidence>
<dbReference type="STRING" id="1122156.SAMN02745117_02317"/>
<dbReference type="InterPro" id="IPR027304">
    <property type="entry name" value="Trigger_fact/SurA_dom_sf"/>
</dbReference>
<comment type="similarity">
    <text evidence="2">Belongs to the PpiC/parvulin rotamase family.</text>
</comment>
<dbReference type="Gene3D" id="3.10.50.40">
    <property type="match status" value="1"/>
</dbReference>
<dbReference type="SUPFAM" id="SSF54534">
    <property type="entry name" value="FKBP-like"/>
    <property type="match status" value="1"/>
</dbReference>
<dbReference type="InterPro" id="IPR023058">
    <property type="entry name" value="PPIase_PpiC_CS"/>
</dbReference>
<accession>A0A1M5D6K8</accession>
<evidence type="ECO:0000256" key="1">
    <source>
        <dbReference type="ARBA" id="ARBA00000971"/>
    </source>
</evidence>